<evidence type="ECO:0000313" key="5">
    <source>
        <dbReference type="Proteomes" id="UP000467214"/>
    </source>
</evidence>
<comment type="caution">
    <text evidence="4">The sequence shown here is derived from an EMBL/GenBank/DDBJ whole genome shotgun (WGS) entry which is preliminary data.</text>
</comment>
<name>A0A845BNT3_9NEIS</name>
<evidence type="ECO:0000256" key="2">
    <source>
        <dbReference type="ARBA" id="ARBA00023186"/>
    </source>
</evidence>
<organism evidence="4 5">
    <name type="scientific">Craterilacuibacter sinensis</name>
    <dbReference type="NCBI Taxonomy" id="2686017"/>
    <lineage>
        <taxon>Bacteria</taxon>
        <taxon>Pseudomonadati</taxon>
        <taxon>Pseudomonadota</taxon>
        <taxon>Betaproteobacteria</taxon>
        <taxon>Neisseriales</taxon>
        <taxon>Neisseriaceae</taxon>
        <taxon>Craterilacuibacter</taxon>
    </lineage>
</organism>
<dbReference type="HAMAP" id="MF_01384">
    <property type="entry name" value="UreD"/>
    <property type="match status" value="1"/>
</dbReference>
<dbReference type="GO" id="GO:0005737">
    <property type="term" value="C:cytoplasm"/>
    <property type="evidence" value="ECO:0007669"/>
    <property type="project" value="UniProtKB-SubCell"/>
</dbReference>
<reference evidence="4 5" key="1">
    <citation type="submission" date="2019-12" db="EMBL/GenBank/DDBJ databases">
        <title>Neisseriaceae gen. nov. sp. Genome sequencing and assembly.</title>
        <authorList>
            <person name="Liu Z."/>
            <person name="Li A."/>
        </authorList>
    </citation>
    <scope>NUCLEOTIDE SEQUENCE [LARGE SCALE GENOMIC DNA]</scope>
    <source>
        <strain evidence="4 5">B2N2-7</strain>
    </source>
</reference>
<comment type="function">
    <text evidence="3">Required for maturation of urease via the functional incorporation of the urease nickel metallocenter.</text>
</comment>
<dbReference type="AlphaFoldDB" id="A0A845BNT3"/>
<keyword evidence="2 3" id="KW-0143">Chaperone</keyword>
<comment type="similarity">
    <text evidence="1 3">Belongs to the UreD family.</text>
</comment>
<keyword evidence="5" id="KW-1185">Reference proteome</keyword>
<comment type="subunit">
    <text evidence="3">UreD, UreF and UreG form a complex that acts as a GTP-hydrolysis-dependent molecular chaperone, activating the urease apoprotein by helping to assemble the nickel containing metallocenter of UreC. The UreE protein probably delivers the nickel.</text>
</comment>
<comment type="subcellular location">
    <subcellularLocation>
        <location evidence="3">Cytoplasm</location>
    </subcellularLocation>
</comment>
<dbReference type="GO" id="GO:0016151">
    <property type="term" value="F:nickel cation binding"/>
    <property type="evidence" value="ECO:0007669"/>
    <property type="project" value="UniProtKB-UniRule"/>
</dbReference>
<evidence type="ECO:0000256" key="1">
    <source>
        <dbReference type="ARBA" id="ARBA00007177"/>
    </source>
</evidence>
<dbReference type="Pfam" id="PF01774">
    <property type="entry name" value="UreD"/>
    <property type="match status" value="1"/>
</dbReference>
<proteinExistence type="inferred from homology"/>
<gene>
    <name evidence="3" type="primary">ureD</name>
    <name evidence="4" type="ORF">GQF02_08755</name>
</gene>
<dbReference type="PANTHER" id="PTHR33643">
    <property type="entry name" value="UREASE ACCESSORY PROTEIN D"/>
    <property type="match status" value="1"/>
</dbReference>
<sequence>MENCTLESGWDARLELAYARREACTIPVHRRHIGPLRVQKHFTEPSGVCQHIVVHPPGGIAGGDSLTLELDLAAGSRALLTSPGAAKWYQGFGRRATQRVSARIGAGASLEWLPLETILFNGADVELAARFDLARDAVLLYSDVVCLGRPASAEPFAHGCWRQTVEVWRDDALLWCEHNALKGDDAQFSSPVGMDGHTVTGLLLWAGPALPEALLDACRAYPCVGRAGVSQLPDVFVARCLTHSAEAAQAWITGLWQQLRPFTLGVEAVAPRIWAT</sequence>
<protein>
    <recommendedName>
        <fullName evidence="3">Urease accessory protein UreD</fullName>
    </recommendedName>
</protein>
<dbReference type="InterPro" id="IPR002669">
    <property type="entry name" value="UreD"/>
</dbReference>
<accession>A0A845BNT3</accession>
<evidence type="ECO:0000256" key="3">
    <source>
        <dbReference type="HAMAP-Rule" id="MF_01384"/>
    </source>
</evidence>
<keyword evidence="3" id="KW-0963">Cytoplasm</keyword>
<dbReference type="PANTHER" id="PTHR33643:SF1">
    <property type="entry name" value="UREASE ACCESSORY PROTEIN D"/>
    <property type="match status" value="1"/>
</dbReference>
<dbReference type="Proteomes" id="UP000467214">
    <property type="component" value="Unassembled WGS sequence"/>
</dbReference>
<evidence type="ECO:0000313" key="4">
    <source>
        <dbReference type="EMBL" id="MXR37060.1"/>
    </source>
</evidence>
<dbReference type="EMBL" id="WSSB01000007">
    <property type="protein sequence ID" value="MXR37060.1"/>
    <property type="molecule type" value="Genomic_DNA"/>
</dbReference>
<keyword evidence="3" id="KW-0996">Nickel insertion</keyword>